<dbReference type="SUPFAM" id="SSF46894">
    <property type="entry name" value="C-terminal effector domain of the bipartite response regulators"/>
    <property type="match status" value="1"/>
</dbReference>
<reference evidence="9" key="1">
    <citation type="journal article" date="2017" name="Proc. Natl. Acad. Sci. U.S.A.">
        <title>Simulation of Deepwater Horizon oil plume reveals substrate specialization within a complex community of hydrocarbon degraders.</title>
        <authorList>
            <person name="Hu P."/>
            <person name="Dubinsky E.A."/>
            <person name="Probst A.J."/>
            <person name="Wang J."/>
            <person name="Sieber C.M.K."/>
            <person name="Tom L.M."/>
            <person name="Gardinali P."/>
            <person name="Banfield J.F."/>
            <person name="Atlas R.M."/>
            <person name="Andersen G.L."/>
        </authorList>
    </citation>
    <scope>NUCLEOTIDE SEQUENCE [LARGE SCALE GENOMIC DNA]</scope>
</reference>
<dbReference type="InterPro" id="IPR016032">
    <property type="entry name" value="Sig_transdc_resp-reg_C-effctor"/>
</dbReference>
<dbReference type="SUPFAM" id="SSF52172">
    <property type="entry name" value="CheY-like"/>
    <property type="match status" value="1"/>
</dbReference>
<dbReference type="GO" id="GO:0000160">
    <property type="term" value="P:phosphorelay signal transduction system"/>
    <property type="evidence" value="ECO:0007669"/>
    <property type="project" value="InterPro"/>
</dbReference>
<evidence type="ECO:0000256" key="3">
    <source>
        <dbReference type="ARBA" id="ARBA00023125"/>
    </source>
</evidence>
<organism evidence="8 9">
    <name type="scientific">Colwellia psychrerythraea</name>
    <name type="common">Vibrio psychroerythus</name>
    <dbReference type="NCBI Taxonomy" id="28229"/>
    <lineage>
        <taxon>Bacteria</taxon>
        <taxon>Pseudomonadati</taxon>
        <taxon>Pseudomonadota</taxon>
        <taxon>Gammaproteobacteria</taxon>
        <taxon>Alteromonadales</taxon>
        <taxon>Colwelliaceae</taxon>
        <taxon>Colwellia</taxon>
    </lineage>
</organism>
<keyword evidence="2" id="KW-0805">Transcription regulation</keyword>
<comment type="caution">
    <text evidence="8">The sequence shown here is derived from an EMBL/GenBank/DDBJ whole genome shotgun (WGS) entry which is preliminary data.</text>
</comment>
<feature type="domain" description="Response regulatory" evidence="7">
    <location>
        <begin position="10"/>
        <end position="126"/>
    </location>
</feature>
<dbReference type="CDD" id="cd17535">
    <property type="entry name" value="REC_NarL-like"/>
    <property type="match status" value="1"/>
</dbReference>
<dbReference type="CDD" id="cd06170">
    <property type="entry name" value="LuxR_C_like"/>
    <property type="match status" value="1"/>
</dbReference>
<dbReference type="PRINTS" id="PR00038">
    <property type="entry name" value="HTHLUXR"/>
</dbReference>
<dbReference type="InterPro" id="IPR011006">
    <property type="entry name" value="CheY-like_superfamily"/>
</dbReference>
<dbReference type="PANTHER" id="PTHR43214:SF41">
    <property type="entry name" value="NITRATE_NITRITE RESPONSE REGULATOR PROTEIN NARP"/>
    <property type="match status" value="1"/>
</dbReference>
<sequence>MSNLTQPPILVQIVDDHPMVQGGLKACLSFYDDIVIVGSTDDGSDALNKAIELKPDVILMDISMPTMNGIDATEIITEQLPETKVLILSMHSNPEFVKSAIQAGAVGYLLKDTTSEEIYYAIKAVANGKTHFSSSIAKLLLDNPVNTNESEKLTTREQVVLSYLAKGKTSKEIAKILNISFRTVEAHRRNMKTKLGIHSLAKLISYAVKHGIIKN</sequence>
<keyword evidence="4" id="KW-0804">Transcription</keyword>
<dbReference type="PROSITE" id="PS00622">
    <property type="entry name" value="HTH_LUXR_1"/>
    <property type="match status" value="1"/>
</dbReference>
<dbReference type="SMART" id="SM00448">
    <property type="entry name" value="REC"/>
    <property type="match status" value="1"/>
</dbReference>
<evidence type="ECO:0000256" key="1">
    <source>
        <dbReference type="ARBA" id="ARBA00022553"/>
    </source>
</evidence>
<dbReference type="InterPro" id="IPR000792">
    <property type="entry name" value="Tscrpt_reg_LuxR_C"/>
</dbReference>
<feature type="domain" description="HTH luxR-type" evidence="6">
    <location>
        <begin position="146"/>
        <end position="211"/>
    </location>
</feature>
<dbReference type="Pfam" id="PF00072">
    <property type="entry name" value="Response_reg"/>
    <property type="match status" value="1"/>
</dbReference>
<evidence type="ECO:0000313" key="8">
    <source>
        <dbReference type="EMBL" id="OUR84525.1"/>
    </source>
</evidence>
<dbReference type="PROSITE" id="PS50110">
    <property type="entry name" value="RESPONSE_REGULATORY"/>
    <property type="match status" value="1"/>
</dbReference>
<dbReference type="GO" id="GO:0006355">
    <property type="term" value="P:regulation of DNA-templated transcription"/>
    <property type="evidence" value="ECO:0007669"/>
    <property type="project" value="InterPro"/>
</dbReference>
<evidence type="ECO:0000256" key="4">
    <source>
        <dbReference type="ARBA" id="ARBA00023163"/>
    </source>
</evidence>
<proteinExistence type="predicted"/>
<dbReference type="PANTHER" id="PTHR43214">
    <property type="entry name" value="TWO-COMPONENT RESPONSE REGULATOR"/>
    <property type="match status" value="1"/>
</dbReference>
<dbReference type="InterPro" id="IPR039420">
    <property type="entry name" value="WalR-like"/>
</dbReference>
<dbReference type="AlphaFoldDB" id="A0A1Y5EUN0"/>
<evidence type="ECO:0000313" key="9">
    <source>
        <dbReference type="Proteomes" id="UP000243053"/>
    </source>
</evidence>
<dbReference type="Pfam" id="PF00196">
    <property type="entry name" value="GerE"/>
    <property type="match status" value="1"/>
</dbReference>
<dbReference type="Gene3D" id="3.40.50.2300">
    <property type="match status" value="1"/>
</dbReference>
<dbReference type="GO" id="GO:0003677">
    <property type="term" value="F:DNA binding"/>
    <property type="evidence" value="ECO:0007669"/>
    <property type="project" value="UniProtKB-KW"/>
</dbReference>
<dbReference type="InterPro" id="IPR001789">
    <property type="entry name" value="Sig_transdc_resp-reg_receiver"/>
</dbReference>
<dbReference type="EMBL" id="MAAF01000016">
    <property type="protein sequence ID" value="OUR84525.1"/>
    <property type="molecule type" value="Genomic_DNA"/>
</dbReference>
<accession>A0A1Y5EUN0</accession>
<feature type="modified residue" description="4-aspartylphosphate" evidence="5">
    <location>
        <position position="61"/>
    </location>
</feature>
<gene>
    <name evidence="8" type="ORF">A9Q75_02435</name>
</gene>
<keyword evidence="1 5" id="KW-0597">Phosphoprotein</keyword>
<dbReference type="InterPro" id="IPR058245">
    <property type="entry name" value="NreC/VraR/RcsB-like_REC"/>
</dbReference>
<dbReference type="PROSITE" id="PS50043">
    <property type="entry name" value="HTH_LUXR_2"/>
    <property type="match status" value="1"/>
</dbReference>
<evidence type="ECO:0000259" key="7">
    <source>
        <dbReference type="PROSITE" id="PS50110"/>
    </source>
</evidence>
<evidence type="ECO:0000256" key="5">
    <source>
        <dbReference type="PROSITE-ProRule" id="PRU00169"/>
    </source>
</evidence>
<name>A0A1Y5EUN0_COLPS</name>
<evidence type="ECO:0000259" key="6">
    <source>
        <dbReference type="PROSITE" id="PS50043"/>
    </source>
</evidence>
<dbReference type="Proteomes" id="UP000243053">
    <property type="component" value="Unassembled WGS sequence"/>
</dbReference>
<keyword evidence="3 8" id="KW-0238">DNA-binding</keyword>
<evidence type="ECO:0000256" key="2">
    <source>
        <dbReference type="ARBA" id="ARBA00023015"/>
    </source>
</evidence>
<dbReference type="SMART" id="SM00421">
    <property type="entry name" value="HTH_LUXR"/>
    <property type="match status" value="1"/>
</dbReference>
<protein>
    <submittedName>
        <fullName evidence="8">DNA-binding response regulator</fullName>
    </submittedName>
</protein>